<dbReference type="Pfam" id="PF13508">
    <property type="entry name" value="Acetyltransf_7"/>
    <property type="match status" value="1"/>
</dbReference>
<evidence type="ECO:0000313" key="3">
    <source>
        <dbReference type="Proteomes" id="UP000265663"/>
    </source>
</evidence>
<keyword evidence="2" id="KW-0808">Transferase</keyword>
<dbReference type="SUPFAM" id="SSF55729">
    <property type="entry name" value="Acyl-CoA N-acyltransferases (Nat)"/>
    <property type="match status" value="1"/>
</dbReference>
<dbReference type="OrthoDB" id="5689at2759"/>
<reference evidence="2 3" key="1">
    <citation type="journal article" date="2014" name="PLoS ONE">
        <title>De novo Genome Assembly of the Fungal Plant Pathogen Pyrenophora semeniperda.</title>
        <authorList>
            <person name="Soliai M.M."/>
            <person name="Meyer S.E."/>
            <person name="Udall J.A."/>
            <person name="Elzinga D.E."/>
            <person name="Hermansen R.A."/>
            <person name="Bodily P.M."/>
            <person name="Hart A.A."/>
            <person name="Coleman C.E."/>
        </authorList>
    </citation>
    <scope>NUCLEOTIDE SEQUENCE [LARGE SCALE GENOMIC DNA]</scope>
    <source>
        <strain evidence="2 3">CCB06</strain>
        <tissue evidence="2">Mycelium</tissue>
    </source>
</reference>
<protein>
    <submittedName>
        <fullName evidence="2">Acyl-N-acyltransferase</fullName>
    </submittedName>
</protein>
<dbReference type="Gene3D" id="3.40.630.30">
    <property type="match status" value="1"/>
</dbReference>
<dbReference type="AlphaFoldDB" id="A0A3M7MEV3"/>
<feature type="domain" description="N-acetyltransferase" evidence="1">
    <location>
        <begin position="1"/>
        <end position="170"/>
    </location>
</feature>
<keyword evidence="3" id="KW-1185">Reference proteome</keyword>
<keyword evidence="2" id="KW-0012">Acyltransferase</keyword>
<evidence type="ECO:0000259" key="1">
    <source>
        <dbReference type="PROSITE" id="PS51186"/>
    </source>
</evidence>
<dbReference type="PROSITE" id="PS51186">
    <property type="entry name" value="GNAT"/>
    <property type="match status" value="1"/>
</dbReference>
<dbReference type="Proteomes" id="UP000265663">
    <property type="component" value="Unassembled WGS sequence"/>
</dbReference>
<organism evidence="2 3">
    <name type="scientific">Pyrenophora seminiperda CCB06</name>
    <dbReference type="NCBI Taxonomy" id="1302712"/>
    <lineage>
        <taxon>Eukaryota</taxon>
        <taxon>Fungi</taxon>
        <taxon>Dikarya</taxon>
        <taxon>Ascomycota</taxon>
        <taxon>Pezizomycotina</taxon>
        <taxon>Dothideomycetes</taxon>
        <taxon>Pleosporomycetidae</taxon>
        <taxon>Pleosporales</taxon>
        <taxon>Pleosporineae</taxon>
        <taxon>Pleosporaceae</taxon>
        <taxon>Pyrenophora</taxon>
    </lineage>
</organism>
<sequence length="182" mass="20221">MSVADPDDSSRIAQLVQAAFNHLDIKWTGPDVELNRNFTVTPEEIHAIIGNSNAAFLMATIENGSFIGVVAVIKTTEDLARFALLAVDPTYQASGIGGHILEQAEDYAINTWDIKMFGLNAFSTRGLLIEWYEKRGYTITGEKSELPAKAVERLTLSNDLHFVEMEKQVETAHVVRKEQLRA</sequence>
<gene>
    <name evidence="2" type="ORF">GMOD_00009804</name>
</gene>
<proteinExistence type="predicted"/>
<dbReference type="CDD" id="cd04301">
    <property type="entry name" value="NAT_SF"/>
    <property type="match status" value="1"/>
</dbReference>
<dbReference type="InterPro" id="IPR000182">
    <property type="entry name" value="GNAT_dom"/>
</dbReference>
<dbReference type="EMBL" id="KE747836">
    <property type="protein sequence ID" value="RMZ73007.1"/>
    <property type="molecule type" value="Genomic_DNA"/>
</dbReference>
<dbReference type="InterPro" id="IPR016181">
    <property type="entry name" value="Acyl_CoA_acyltransferase"/>
</dbReference>
<dbReference type="GO" id="GO:0016747">
    <property type="term" value="F:acyltransferase activity, transferring groups other than amino-acyl groups"/>
    <property type="evidence" value="ECO:0007669"/>
    <property type="project" value="InterPro"/>
</dbReference>
<name>A0A3M7MEV3_9PLEO</name>
<evidence type="ECO:0000313" key="2">
    <source>
        <dbReference type="EMBL" id="RMZ73007.1"/>
    </source>
</evidence>
<accession>A0A3M7MEV3</accession>